<evidence type="ECO:0000256" key="4">
    <source>
        <dbReference type="ARBA" id="ARBA00013350"/>
    </source>
</evidence>
<dbReference type="Proteomes" id="UP000015101">
    <property type="component" value="Unassembled WGS sequence"/>
</dbReference>
<reference evidence="14" key="1">
    <citation type="submission" date="2012-12" db="EMBL/GenBank/DDBJ databases">
        <authorList>
            <person name="Hellsten U."/>
            <person name="Grimwood J."/>
            <person name="Chapman J.A."/>
            <person name="Shapiro H."/>
            <person name="Aerts A."/>
            <person name="Otillar R.P."/>
            <person name="Terry A.Y."/>
            <person name="Boore J.L."/>
            <person name="Simakov O."/>
            <person name="Marletaz F."/>
            <person name="Cho S.-J."/>
            <person name="Edsinger-Gonzales E."/>
            <person name="Havlak P."/>
            <person name="Kuo D.-H."/>
            <person name="Larsson T."/>
            <person name="Lv J."/>
            <person name="Arendt D."/>
            <person name="Savage R."/>
            <person name="Osoegawa K."/>
            <person name="de Jong P."/>
            <person name="Lindberg D.R."/>
            <person name="Seaver E.C."/>
            <person name="Weisblat D.A."/>
            <person name="Putnam N.H."/>
            <person name="Grigoriev I.V."/>
            <person name="Rokhsar D.S."/>
        </authorList>
    </citation>
    <scope>NUCLEOTIDE SEQUENCE</scope>
</reference>
<keyword evidence="6 9" id="KW-0256">Endoplasmic reticulum</keyword>
<dbReference type="GO" id="GO:0008250">
    <property type="term" value="C:oligosaccharyltransferase complex"/>
    <property type="evidence" value="ECO:0000318"/>
    <property type="project" value="GO_Central"/>
</dbReference>
<dbReference type="FunCoup" id="T1FNY1">
    <property type="interactions" value="1664"/>
</dbReference>
<reference evidence="13" key="3">
    <citation type="submission" date="2015-06" db="UniProtKB">
        <authorList>
            <consortium name="EnsemblMetazoa"/>
        </authorList>
    </citation>
    <scope>IDENTIFICATION</scope>
</reference>
<dbReference type="CTD" id="20210528"/>
<dbReference type="AlphaFoldDB" id="T1FNY1"/>
<evidence type="ECO:0000259" key="10">
    <source>
        <dbReference type="Pfam" id="PF03345"/>
    </source>
</evidence>
<feature type="domain" description="OST48 N-terminal" evidence="10">
    <location>
        <begin position="30"/>
        <end position="283"/>
    </location>
</feature>
<gene>
    <name evidence="13" type="primary">20210528</name>
    <name evidence="12" type="ORF">HELRODRAFT_186308</name>
</gene>
<dbReference type="EMBL" id="AMQM01009506">
    <property type="status" value="NOT_ANNOTATED_CDS"/>
    <property type="molecule type" value="Genomic_DNA"/>
</dbReference>
<dbReference type="InParanoid" id="T1FNY1"/>
<evidence type="ECO:0000256" key="7">
    <source>
        <dbReference type="ARBA" id="ARBA00022989"/>
    </source>
</evidence>
<feature type="domain" description="OST48 middle" evidence="11">
    <location>
        <begin position="298"/>
        <end position="434"/>
    </location>
</feature>
<dbReference type="InterPro" id="IPR055459">
    <property type="entry name" value="OST48_MD"/>
</dbReference>
<feature type="chain" id="PRO_5010897017" description="Dolichyl-diphosphooligosaccharide--protein glycosyltransferase 48 kDa subunit" evidence="9">
    <location>
        <begin position="26"/>
        <end position="441"/>
    </location>
</feature>
<evidence type="ECO:0000313" key="12">
    <source>
        <dbReference type="EMBL" id="ESO04128.1"/>
    </source>
</evidence>
<dbReference type="EnsemblMetazoa" id="HelroT186308">
    <property type="protein sequence ID" value="HelroP186308"/>
    <property type="gene ID" value="HelroG186308"/>
</dbReference>
<comment type="subunit">
    <text evidence="9">Component of the oligosaccharyltransferase (OST) complex.</text>
</comment>
<evidence type="ECO:0000256" key="1">
    <source>
        <dbReference type="ARBA" id="ARBA00004115"/>
    </source>
</evidence>
<keyword evidence="5 9" id="KW-0812">Transmembrane</keyword>
<keyword evidence="14" id="KW-1185">Reference proteome</keyword>
<dbReference type="UniPathway" id="UPA00378"/>
<keyword evidence="8 9" id="KW-0472">Membrane</keyword>
<dbReference type="KEGG" id="hro:HELRODRAFT_186308"/>
<evidence type="ECO:0000256" key="6">
    <source>
        <dbReference type="ARBA" id="ARBA00022824"/>
    </source>
</evidence>
<protein>
    <recommendedName>
        <fullName evidence="4 9">Dolichyl-diphosphooligosaccharide--protein glycosyltransferase 48 kDa subunit</fullName>
        <shortName evidence="9">Oligosaccharyl transferase 48 kDa subunit</shortName>
    </recommendedName>
</protein>
<feature type="transmembrane region" description="Helical" evidence="9">
    <location>
        <begin position="411"/>
        <end position="434"/>
    </location>
</feature>
<dbReference type="InterPro" id="IPR005013">
    <property type="entry name" value="DDOST_48_kDa_subunit"/>
</dbReference>
<proteinExistence type="inferred from homology"/>
<dbReference type="HOGENOM" id="CLU_031804_0_0_1"/>
<dbReference type="Pfam" id="PF03345">
    <property type="entry name" value="OST48_N"/>
    <property type="match status" value="1"/>
</dbReference>
<dbReference type="InterPro" id="IPR055457">
    <property type="entry name" value="OST48_N"/>
</dbReference>
<dbReference type="Pfam" id="PF23358">
    <property type="entry name" value="OST48_MD"/>
    <property type="match status" value="1"/>
</dbReference>
<dbReference type="RefSeq" id="XP_009017773.1">
    <property type="nucleotide sequence ID" value="XM_009019525.1"/>
</dbReference>
<dbReference type="STRING" id="6412.T1FNY1"/>
<dbReference type="EMBL" id="KB096539">
    <property type="protein sequence ID" value="ESO04128.1"/>
    <property type="molecule type" value="Genomic_DNA"/>
</dbReference>
<keyword evidence="7 9" id="KW-1133">Transmembrane helix</keyword>
<feature type="signal peptide" evidence="9">
    <location>
        <begin position="1"/>
        <end position="25"/>
    </location>
</feature>
<comment type="function">
    <text evidence="9">Subunit of the oligosaccharyl transferase (OST) complex that catalyzes the initial transfer of a defined glycan (Glc(3)Man(9)GlcNAc(2) in eukaryotes) from the lipid carrier dolichol-pyrophosphate to an asparagine residue within an Asn-X-Ser/Thr consensus motif in nascent polypeptide chains, the first step in protein N-glycosylation. N-glycosylation occurs cotranslationally and the complex associates with the Sec61 complex at the channel-forming translocon complex that mediates protein translocation across the endoplasmic reticulum (ER).</text>
</comment>
<evidence type="ECO:0000256" key="8">
    <source>
        <dbReference type="ARBA" id="ARBA00023136"/>
    </source>
</evidence>
<comment type="pathway">
    <text evidence="2 9">Protein modification; protein glycosylation.</text>
</comment>
<evidence type="ECO:0000256" key="9">
    <source>
        <dbReference type="RuleBase" id="RU361142"/>
    </source>
</evidence>
<dbReference type="GeneID" id="20210528"/>
<evidence type="ECO:0000256" key="2">
    <source>
        <dbReference type="ARBA" id="ARBA00004922"/>
    </source>
</evidence>
<keyword evidence="9" id="KW-0732">Signal</keyword>
<dbReference type="OMA" id="AHDEYPR"/>
<dbReference type="eggNOG" id="KOG2754">
    <property type="taxonomic scope" value="Eukaryota"/>
</dbReference>
<reference evidence="12 14" key="2">
    <citation type="journal article" date="2013" name="Nature">
        <title>Insights into bilaterian evolution from three spiralian genomes.</title>
        <authorList>
            <person name="Simakov O."/>
            <person name="Marletaz F."/>
            <person name="Cho S.J."/>
            <person name="Edsinger-Gonzales E."/>
            <person name="Havlak P."/>
            <person name="Hellsten U."/>
            <person name="Kuo D.H."/>
            <person name="Larsson T."/>
            <person name="Lv J."/>
            <person name="Arendt D."/>
            <person name="Savage R."/>
            <person name="Osoegawa K."/>
            <person name="de Jong P."/>
            <person name="Grimwood J."/>
            <person name="Chapman J.A."/>
            <person name="Shapiro H."/>
            <person name="Aerts A."/>
            <person name="Otillar R.P."/>
            <person name="Terry A.Y."/>
            <person name="Boore J.L."/>
            <person name="Grigoriev I.V."/>
            <person name="Lindberg D.R."/>
            <person name="Seaver E.C."/>
            <person name="Weisblat D.A."/>
            <person name="Putnam N.H."/>
            <person name="Rokhsar D.S."/>
        </authorList>
    </citation>
    <scope>NUCLEOTIDE SEQUENCE</scope>
</reference>
<comment type="subcellular location">
    <subcellularLocation>
        <location evidence="1 9">Endoplasmic reticulum membrane</location>
        <topology evidence="1 9">Single-pass type I membrane protein</topology>
    </subcellularLocation>
</comment>
<dbReference type="GO" id="GO:0018279">
    <property type="term" value="P:protein N-linked glycosylation via asparagine"/>
    <property type="evidence" value="ECO:0000318"/>
    <property type="project" value="GO_Central"/>
</dbReference>
<dbReference type="PANTHER" id="PTHR10830">
    <property type="entry name" value="DOLICHYL-DIPHOSPHOOLIGOSACCHARIDE--PROTEIN GLYCOSYLTRANSFERASE 48 KDA SUBUNIT"/>
    <property type="match status" value="1"/>
</dbReference>
<evidence type="ECO:0000313" key="13">
    <source>
        <dbReference type="EnsemblMetazoa" id="HelroP186308"/>
    </source>
</evidence>
<organism evidence="13 14">
    <name type="scientific">Helobdella robusta</name>
    <name type="common">Californian leech</name>
    <dbReference type="NCBI Taxonomy" id="6412"/>
    <lineage>
        <taxon>Eukaryota</taxon>
        <taxon>Metazoa</taxon>
        <taxon>Spiralia</taxon>
        <taxon>Lophotrochozoa</taxon>
        <taxon>Annelida</taxon>
        <taxon>Clitellata</taxon>
        <taxon>Hirudinea</taxon>
        <taxon>Rhynchobdellida</taxon>
        <taxon>Glossiphoniidae</taxon>
        <taxon>Helobdella</taxon>
    </lineage>
</organism>
<comment type="similarity">
    <text evidence="3 9">Belongs to the DDOST 48 kDa subunit family.</text>
</comment>
<name>T1FNY1_HELRO</name>
<accession>T1FNY1</accession>
<evidence type="ECO:0000256" key="3">
    <source>
        <dbReference type="ARBA" id="ARBA00008743"/>
    </source>
</evidence>
<dbReference type="OrthoDB" id="29105at2759"/>
<evidence type="ECO:0000313" key="14">
    <source>
        <dbReference type="Proteomes" id="UP000015101"/>
    </source>
</evidence>
<evidence type="ECO:0000259" key="11">
    <source>
        <dbReference type="Pfam" id="PF23358"/>
    </source>
</evidence>
<sequence>MAGWTGLLILFAAVSVFLDGGVVFAKENQRTLVLLDSLTIKETHSIFFQTLKDRGFELTFKAADDAGLSLVKYGEYLYDNLILFSPSVEEFGGNIDVPAISSFIDGGGNVLVAGSSQIGEAIRDLGSECGVEFDEEKTSVIDHLNYDVSDDGKHTLIVADPKNLISSNILIGSKKINPLLFRGVGITADNENPLVLDILHASWTAYSFNPNQKISDYPHAVGQNTLLIAGLQARNNARVLFFGSLDFFSDEFFGSSVQNAAVPGSQKYAVSGNKDLAITLTQWLFKEKGVLRVGEVKHHKVGEKEPPHAYTILDDVEYSLVIEKILDGKWVPFEADDVQLEFVRIDPFVRTTLKGKNGVFSTRFKLPDVYGVYQFRVDYNRIAYTHLFSATQVSVRPLEHTQYERFIASAYPYYASAFSMMFGVFLFSFIFLHFREKDKSE</sequence>
<evidence type="ECO:0000256" key="5">
    <source>
        <dbReference type="ARBA" id="ARBA00022692"/>
    </source>
</evidence>
<dbReference type="PANTHER" id="PTHR10830:SF0">
    <property type="entry name" value="DOLICHYL-DIPHOSPHOOLIGOSACCHARIDE--PROTEIN GLYCOSYLTRANSFERASE 48 KDA SUBUNIT"/>
    <property type="match status" value="1"/>
</dbReference>